<dbReference type="PANTHER" id="PTHR40697">
    <property type="entry name" value="ACETOIN CATABOLISM PROTEIN X"/>
    <property type="match status" value="1"/>
</dbReference>
<dbReference type="InterPro" id="IPR017438">
    <property type="entry name" value="ATP-NAD_kinase_N"/>
</dbReference>
<dbReference type="Proteomes" id="UP000602532">
    <property type="component" value="Unassembled WGS sequence"/>
</dbReference>
<keyword evidence="1" id="KW-0418">Kinase</keyword>
<reference evidence="1 2" key="1">
    <citation type="submission" date="2020-08" db="EMBL/GenBank/DDBJ databases">
        <title>A Genomic Blueprint of the Chicken Gut Microbiome.</title>
        <authorList>
            <person name="Gilroy R."/>
            <person name="Ravi A."/>
            <person name="Getino M."/>
            <person name="Pursley I."/>
            <person name="Horton D.L."/>
            <person name="Alikhan N.-F."/>
            <person name="Baker D."/>
            <person name="Gharbi K."/>
            <person name="Hall N."/>
            <person name="Watson M."/>
            <person name="Adriaenssens E.M."/>
            <person name="Foster-Nyarko E."/>
            <person name="Jarju S."/>
            <person name="Secka A."/>
            <person name="Antonio M."/>
            <person name="Oren A."/>
            <person name="Chaudhuri R."/>
            <person name="La Ragione R.M."/>
            <person name="Hildebrand F."/>
            <person name="Pallen M.J."/>
        </authorList>
    </citation>
    <scope>NUCLEOTIDE SEQUENCE [LARGE SCALE GENOMIC DNA]</scope>
    <source>
        <strain evidence="1 2">Sa1CUA4</strain>
    </source>
</reference>
<dbReference type="InterPro" id="IPR039065">
    <property type="entry name" value="AcoX-like"/>
</dbReference>
<comment type="caution">
    <text evidence="1">The sequence shown here is derived from an EMBL/GenBank/DDBJ whole genome shotgun (WGS) entry which is preliminary data.</text>
</comment>
<accession>A0ABR8X1S3</accession>
<dbReference type="PANTHER" id="PTHR40697:SF2">
    <property type="entry name" value="ATP-NAD KINASE-RELATED"/>
    <property type="match status" value="1"/>
</dbReference>
<gene>
    <name evidence="1" type="ORF">H9622_06770</name>
</gene>
<dbReference type="SUPFAM" id="SSF111331">
    <property type="entry name" value="NAD kinase/diacylglycerol kinase-like"/>
    <property type="match status" value="1"/>
</dbReference>
<dbReference type="GO" id="GO:0016301">
    <property type="term" value="F:kinase activity"/>
    <property type="evidence" value="ECO:0007669"/>
    <property type="project" value="UniProtKB-KW"/>
</dbReference>
<sequence length="364" mass="36801">MNPIAGFGGMLALHGTDALDPARYGEAVSAGHAARRLVRALERFTAVGGEASIVAAPGVLGADALAEASVAHSALAGLEPASLTTRADTIAAARRLAGESVDAILFAGGDGTATDLAEALGETVPVVGVPSGVKMHSEVFSRSPEAAGRLLADFAAGRASVSTAEVLDVGAEGETGVVGALRVPRSREALQGAKTVSRSQAAEIVGHAIAQNLVRAADQATTWIVGPGTTTGAVGEALGFTPTLRGVDVRHPDGTVELDVTEERLHQIVSVAPEPLLALGVVGGQGFLLGRGNQELSARVIAAIGADRIRILATEDKVGALFPPVLLIDSDPAGDGAQHPLLGYRRVHTGPRQSTVLKVVDAAA</sequence>
<evidence type="ECO:0000313" key="2">
    <source>
        <dbReference type="Proteomes" id="UP000602532"/>
    </source>
</evidence>
<name>A0ABR8X1S3_9MICO</name>
<dbReference type="RefSeq" id="WP_191765446.1">
    <property type="nucleotide sequence ID" value="NZ_JACSPM010000001.1"/>
</dbReference>
<keyword evidence="1" id="KW-0808">Transferase</keyword>
<dbReference type="Gene3D" id="3.40.50.10330">
    <property type="entry name" value="Probable inorganic polyphosphate/atp-NAD kinase, domain 1"/>
    <property type="match status" value="1"/>
</dbReference>
<proteinExistence type="predicted"/>
<evidence type="ECO:0000313" key="1">
    <source>
        <dbReference type="EMBL" id="MBD8023294.1"/>
    </source>
</evidence>
<dbReference type="EMBL" id="JACSPM010000001">
    <property type="protein sequence ID" value="MBD8023294.1"/>
    <property type="molecule type" value="Genomic_DNA"/>
</dbReference>
<keyword evidence="2" id="KW-1185">Reference proteome</keyword>
<dbReference type="InterPro" id="IPR016064">
    <property type="entry name" value="NAD/diacylglycerol_kinase_sf"/>
</dbReference>
<protein>
    <submittedName>
        <fullName evidence="1">NAD(+)/NADH kinase</fullName>
    </submittedName>
</protein>
<organism evidence="1 2">
    <name type="scientific">Microbacterium gallinarum</name>
    <dbReference type="NCBI Taxonomy" id="2762209"/>
    <lineage>
        <taxon>Bacteria</taxon>
        <taxon>Bacillati</taxon>
        <taxon>Actinomycetota</taxon>
        <taxon>Actinomycetes</taxon>
        <taxon>Micrococcales</taxon>
        <taxon>Microbacteriaceae</taxon>
        <taxon>Microbacterium</taxon>
    </lineage>
</organism>
<dbReference type="Pfam" id="PF01513">
    <property type="entry name" value="NAD_kinase"/>
    <property type="match status" value="1"/>
</dbReference>
<dbReference type="InterPro" id="IPR002504">
    <property type="entry name" value="NADK"/>
</dbReference>